<dbReference type="OrthoDB" id="9778432at2"/>
<dbReference type="GO" id="GO:0052621">
    <property type="term" value="F:diguanylate cyclase activity"/>
    <property type="evidence" value="ECO:0007669"/>
    <property type="project" value="UniProtKB-EC"/>
</dbReference>
<proteinExistence type="predicted"/>
<keyword evidence="7" id="KW-1185">Reference proteome</keyword>
<dbReference type="CDD" id="cd17574">
    <property type="entry name" value="REC_OmpR"/>
    <property type="match status" value="1"/>
</dbReference>
<gene>
    <name evidence="6" type="ORF">GSUB_11755</name>
</gene>
<dbReference type="GO" id="GO:0043709">
    <property type="term" value="P:cell adhesion involved in single-species biofilm formation"/>
    <property type="evidence" value="ECO:0007669"/>
    <property type="project" value="TreeGrafter"/>
</dbReference>
<evidence type="ECO:0000256" key="2">
    <source>
        <dbReference type="ARBA" id="ARBA00034247"/>
    </source>
</evidence>
<dbReference type="EMBL" id="CP010311">
    <property type="protein sequence ID" value="AJF07101.1"/>
    <property type="molecule type" value="Genomic_DNA"/>
</dbReference>
<dbReference type="GO" id="GO:1902201">
    <property type="term" value="P:negative regulation of bacterial-type flagellum-dependent cell motility"/>
    <property type="evidence" value="ECO:0007669"/>
    <property type="project" value="TreeGrafter"/>
</dbReference>
<comment type="catalytic activity">
    <reaction evidence="2">
        <text>2 GTP = 3',3'-c-di-GMP + 2 diphosphate</text>
        <dbReference type="Rhea" id="RHEA:24898"/>
        <dbReference type="ChEBI" id="CHEBI:33019"/>
        <dbReference type="ChEBI" id="CHEBI:37565"/>
        <dbReference type="ChEBI" id="CHEBI:58805"/>
        <dbReference type="EC" id="2.7.7.65"/>
    </reaction>
</comment>
<reference evidence="6 7" key="1">
    <citation type="journal article" date="2015" name="Genome Announc.">
        <title>Genomes of Geoalkalibacter ferrihydriticus Z-0531T and Geoalkalibacter subterraneus Red1T, Two Haloalkaliphilic Metal-Reducing Deltaproteobacteria.</title>
        <authorList>
            <person name="Badalamenti J.P."/>
            <person name="Krajmalnik-Brown R."/>
            <person name="Torres C.I."/>
            <person name="Bond D.R."/>
        </authorList>
    </citation>
    <scope>NUCLEOTIDE SEQUENCE [LARGE SCALE GENOMIC DNA]</scope>
    <source>
        <strain evidence="6 7">Red1</strain>
    </source>
</reference>
<dbReference type="InterPro" id="IPR050469">
    <property type="entry name" value="Diguanylate_Cyclase"/>
</dbReference>
<dbReference type="InterPro" id="IPR000160">
    <property type="entry name" value="GGDEF_dom"/>
</dbReference>
<feature type="domain" description="GGDEF" evidence="5">
    <location>
        <begin position="172"/>
        <end position="306"/>
    </location>
</feature>
<evidence type="ECO:0000313" key="6">
    <source>
        <dbReference type="EMBL" id="AJF07101.1"/>
    </source>
</evidence>
<dbReference type="GO" id="GO:0000160">
    <property type="term" value="P:phosphorelay signal transduction system"/>
    <property type="evidence" value="ECO:0007669"/>
    <property type="project" value="InterPro"/>
</dbReference>
<dbReference type="InterPro" id="IPR043128">
    <property type="entry name" value="Rev_trsase/Diguanyl_cyclase"/>
</dbReference>
<dbReference type="InterPro" id="IPR011006">
    <property type="entry name" value="CheY-like_superfamily"/>
</dbReference>
<dbReference type="FunFam" id="3.30.70.270:FF:000001">
    <property type="entry name" value="Diguanylate cyclase domain protein"/>
    <property type="match status" value="1"/>
</dbReference>
<feature type="modified residue" description="4-aspartylphosphate" evidence="3">
    <location>
        <position position="55"/>
    </location>
</feature>
<evidence type="ECO:0000313" key="7">
    <source>
        <dbReference type="Proteomes" id="UP000035036"/>
    </source>
</evidence>
<dbReference type="Pfam" id="PF00990">
    <property type="entry name" value="GGDEF"/>
    <property type="match status" value="1"/>
</dbReference>
<evidence type="ECO:0000256" key="3">
    <source>
        <dbReference type="PROSITE-ProRule" id="PRU00169"/>
    </source>
</evidence>
<dbReference type="STRING" id="483547.GSUB_11755"/>
<dbReference type="PANTHER" id="PTHR45138">
    <property type="entry name" value="REGULATORY COMPONENTS OF SENSORY TRANSDUCTION SYSTEM"/>
    <property type="match status" value="1"/>
</dbReference>
<protein>
    <recommendedName>
        <fullName evidence="1">diguanylate cyclase</fullName>
        <ecNumber evidence="1">2.7.7.65</ecNumber>
    </recommendedName>
</protein>
<dbReference type="InterPro" id="IPR029787">
    <property type="entry name" value="Nucleotide_cyclase"/>
</dbReference>
<dbReference type="SUPFAM" id="SSF55073">
    <property type="entry name" value="Nucleotide cyclase"/>
    <property type="match status" value="1"/>
</dbReference>
<name>A0A0B5FU31_9BACT</name>
<dbReference type="AlphaFoldDB" id="A0A0B5FU31"/>
<accession>A0A0B5FU31</accession>
<dbReference type="Proteomes" id="UP000035036">
    <property type="component" value="Chromosome"/>
</dbReference>
<sequence>MDNAILIVDDSKVGRQHILEILQQNSLFNRYFEAGDGLEGFKKVVAQPVDVVLCDVDMPGIDGFKFLAMVKTREELRDIPVIMLTGKENREDKIRGLELGASDYVTKPFDPGELVARVKVQLKVKSLQDSLKESNQLLLELSNTDPLTRLANRRHLMETLAREFKRSSRGEAPFSLIMVDIDHFKKFNDTFGHQAGDEVLTEMANLLRKHLREYDLAARYGGEEFALVLPDSNLEMAVQVAERLRTATGELSFGGNMVNEKISVSLGVACYPCENIHSVDDLIRIADDALYLAKKEGRDCVRTMHDL</sequence>
<dbReference type="CDD" id="cd01949">
    <property type="entry name" value="GGDEF"/>
    <property type="match status" value="1"/>
</dbReference>
<dbReference type="NCBIfam" id="TIGR00254">
    <property type="entry name" value="GGDEF"/>
    <property type="match status" value="1"/>
</dbReference>
<dbReference type="Gene3D" id="3.30.70.270">
    <property type="match status" value="1"/>
</dbReference>
<organism evidence="6 7">
    <name type="scientific">Geoalkalibacter subterraneus</name>
    <dbReference type="NCBI Taxonomy" id="483547"/>
    <lineage>
        <taxon>Bacteria</taxon>
        <taxon>Pseudomonadati</taxon>
        <taxon>Thermodesulfobacteriota</taxon>
        <taxon>Desulfuromonadia</taxon>
        <taxon>Desulfuromonadales</taxon>
        <taxon>Geoalkalibacteraceae</taxon>
        <taxon>Geoalkalibacter</taxon>
    </lineage>
</organism>
<dbReference type="SUPFAM" id="SSF52172">
    <property type="entry name" value="CheY-like"/>
    <property type="match status" value="1"/>
</dbReference>
<feature type="domain" description="Response regulatory" evidence="4">
    <location>
        <begin position="4"/>
        <end position="122"/>
    </location>
</feature>
<evidence type="ECO:0000256" key="1">
    <source>
        <dbReference type="ARBA" id="ARBA00012528"/>
    </source>
</evidence>
<evidence type="ECO:0000259" key="4">
    <source>
        <dbReference type="PROSITE" id="PS50110"/>
    </source>
</evidence>
<dbReference type="SMART" id="SM00267">
    <property type="entry name" value="GGDEF"/>
    <property type="match status" value="1"/>
</dbReference>
<dbReference type="InterPro" id="IPR001789">
    <property type="entry name" value="Sig_transdc_resp-reg_receiver"/>
</dbReference>
<keyword evidence="3" id="KW-0597">Phosphoprotein</keyword>
<dbReference type="Gene3D" id="3.40.50.2300">
    <property type="match status" value="1"/>
</dbReference>
<dbReference type="GO" id="GO:0005886">
    <property type="term" value="C:plasma membrane"/>
    <property type="evidence" value="ECO:0007669"/>
    <property type="project" value="TreeGrafter"/>
</dbReference>
<dbReference type="Gene3D" id="6.10.250.690">
    <property type="match status" value="1"/>
</dbReference>
<dbReference type="Pfam" id="PF00072">
    <property type="entry name" value="Response_reg"/>
    <property type="match status" value="1"/>
</dbReference>
<dbReference type="EC" id="2.7.7.65" evidence="1"/>
<dbReference type="KEGG" id="gsb:GSUB_11755"/>
<dbReference type="PROSITE" id="PS50110">
    <property type="entry name" value="RESPONSE_REGULATORY"/>
    <property type="match status" value="1"/>
</dbReference>
<dbReference type="PANTHER" id="PTHR45138:SF9">
    <property type="entry name" value="DIGUANYLATE CYCLASE DGCM-RELATED"/>
    <property type="match status" value="1"/>
</dbReference>
<evidence type="ECO:0000259" key="5">
    <source>
        <dbReference type="PROSITE" id="PS50887"/>
    </source>
</evidence>
<dbReference type="HOGENOM" id="CLU_000445_11_28_7"/>
<dbReference type="SMART" id="SM00448">
    <property type="entry name" value="REC"/>
    <property type="match status" value="1"/>
</dbReference>
<dbReference type="RefSeq" id="WP_040200942.1">
    <property type="nucleotide sequence ID" value="NZ_CP010311.1"/>
</dbReference>
<dbReference type="PROSITE" id="PS50887">
    <property type="entry name" value="GGDEF"/>
    <property type="match status" value="1"/>
</dbReference>